<evidence type="ECO:0000313" key="3">
    <source>
        <dbReference type="EMBL" id="KAK8223753.1"/>
    </source>
</evidence>
<feature type="compositionally biased region" description="Polar residues" evidence="1">
    <location>
        <begin position="183"/>
        <end position="210"/>
    </location>
</feature>
<accession>A0ABR1Y9X4</accession>
<dbReference type="EMBL" id="JBBWRZ010000013">
    <property type="protein sequence ID" value="KAK8223753.1"/>
    <property type="molecule type" value="Genomic_DNA"/>
</dbReference>
<dbReference type="Pfam" id="PF20411">
    <property type="entry name" value="DUF6697"/>
    <property type="match status" value="1"/>
</dbReference>
<feature type="region of interest" description="Disordered" evidence="1">
    <location>
        <begin position="136"/>
        <end position="280"/>
    </location>
</feature>
<feature type="compositionally biased region" description="Polar residues" evidence="1">
    <location>
        <begin position="222"/>
        <end position="261"/>
    </location>
</feature>
<evidence type="ECO:0000259" key="2">
    <source>
        <dbReference type="Pfam" id="PF20411"/>
    </source>
</evidence>
<dbReference type="Proteomes" id="UP001492380">
    <property type="component" value="Unassembled WGS sequence"/>
</dbReference>
<gene>
    <name evidence="3" type="ORF">HDK90DRAFT_102186</name>
</gene>
<dbReference type="InterPro" id="IPR046520">
    <property type="entry name" value="DUF6697"/>
</dbReference>
<evidence type="ECO:0000256" key="1">
    <source>
        <dbReference type="SAM" id="MobiDB-lite"/>
    </source>
</evidence>
<evidence type="ECO:0000313" key="4">
    <source>
        <dbReference type="Proteomes" id="UP001492380"/>
    </source>
</evidence>
<feature type="compositionally biased region" description="Polar residues" evidence="1">
    <location>
        <begin position="146"/>
        <end position="155"/>
    </location>
</feature>
<reference evidence="3 4" key="1">
    <citation type="submission" date="2024-04" db="EMBL/GenBank/DDBJ databases">
        <title>Phyllosticta paracitricarpa is synonymous to the EU quarantine fungus P. citricarpa based on phylogenomic analyses.</title>
        <authorList>
            <consortium name="Lawrence Berkeley National Laboratory"/>
            <person name="Van Ingen-Buijs V.A."/>
            <person name="Van Westerhoven A.C."/>
            <person name="Haridas S."/>
            <person name="Skiadas P."/>
            <person name="Martin F."/>
            <person name="Groenewald J.Z."/>
            <person name="Crous P.W."/>
            <person name="Seidl M.F."/>
        </authorList>
    </citation>
    <scope>NUCLEOTIDE SEQUENCE [LARGE SCALE GENOMIC DNA]</scope>
    <source>
        <strain evidence="3 4">CBS 123374</strain>
    </source>
</reference>
<feature type="domain" description="DUF6697" evidence="2">
    <location>
        <begin position="324"/>
        <end position="572"/>
    </location>
</feature>
<keyword evidence="4" id="KW-1185">Reference proteome</keyword>
<organism evidence="3 4">
    <name type="scientific">Phyllosticta capitalensis</name>
    <dbReference type="NCBI Taxonomy" id="121624"/>
    <lineage>
        <taxon>Eukaryota</taxon>
        <taxon>Fungi</taxon>
        <taxon>Dikarya</taxon>
        <taxon>Ascomycota</taxon>
        <taxon>Pezizomycotina</taxon>
        <taxon>Dothideomycetes</taxon>
        <taxon>Dothideomycetes incertae sedis</taxon>
        <taxon>Botryosphaeriales</taxon>
        <taxon>Phyllostictaceae</taxon>
        <taxon>Phyllosticta</taxon>
    </lineage>
</organism>
<proteinExistence type="predicted"/>
<sequence length="604" mass="66575">MVAPHLAARAAQESAHLNSTALNPEAQSFDFPPDSDHAESGAVVRRDSLEDQEQIQDLAQQLQSMAAAYGEEILSLRKDVENLKQGGLTVKFVAGRLPSDLDATAIEATKERIRNTNTFFGERKIHDGQVPKAIEAAPAENEGSDSDTQVGSPDSTVRKDYGSPATPSVGLSLSRHAPKEPVTPTSPSQTNGNQSAASKNNGPVNGAPTTTKRDTDPVIVRSSFTQTTPTGKSVAPQSTVQSNGNSGKKVNDAPSNVSKVNETPAKKQESSFEVDANTPLPTTEDPFTVFVKNNPTWKPLGVRRLAPVPPKLLKSVPTRSDTTTFSWDFIRDLFGGKQWSPGFYYKEAKAGHSILPSRSYYALDASMDPYLPKTPGAHGAKLTAFFNPENPEDIDGTDGASAFERVPLFIAVDRGSAADGTKKPKRYVYFGMYSQPRYSDKLDFDHMMEAVPHSVKMHWATTLADPSRPQWVTAMLKSHFGDSEKPEYDGPMPDGTANGCDPTEFKNEVFEYVKQLKAWSKMATKAVQKLTKEDVLEAFEREDTACPPGMRLWWEYLACDDYDYGFYGMLVHEQEKFELRRKGDPKFKQHSVDRSALNMMEQFD</sequence>
<protein>
    <recommendedName>
        <fullName evidence="2">DUF6697 domain-containing protein</fullName>
    </recommendedName>
</protein>
<comment type="caution">
    <text evidence="3">The sequence shown here is derived from an EMBL/GenBank/DDBJ whole genome shotgun (WGS) entry which is preliminary data.</text>
</comment>
<name>A0ABR1Y9X4_9PEZI</name>